<dbReference type="PANTHER" id="PTHR43600:SF2">
    <property type="entry name" value="F420-NON-REDUCING HYDROGENASE VHU SUBUNIT A"/>
    <property type="match status" value="1"/>
</dbReference>
<dbReference type="AlphaFoldDB" id="X1RH08"/>
<dbReference type="GO" id="GO:0046872">
    <property type="term" value="F:metal ion binding"/>
    <property type="evidence" value="ECO:0007669"/>
    <property type="project" value="UniProtKB-KW"/>
</dbReference>
<feature type="non-terminal residue" evidence="6">
    <location>
        <position position="54"/>
    </location>
</feature>
<evidence type="ECO:0000256" key="4">
    <source>
        <dbReference type="ARBA" id="ARBA00022723"/>
    </source>
</evidence>
<evidence type="ECO:0000256" key="1">
    <source>
        <dbReference type="ARBA" id="ARBA00001967"/>
    </source>
</evidence>
<dbReference type="GO" id="GO:0016491">
    <property type="term" value="F:oxidoreductase activity"/>
    <property type="evidence" value="ECO:0007669"/>
    <property type="project" value="UniProtKB-KW"/>
</dbReference>
<dbReference type="Gene3D" id="1.10.645.10">
    <property type="entry name" value="Cytochrome-c3 Hydrogenase, chain B"/>
    <property type="match status" value="1"/>
</dbReference>
<comment type="caution">
    <text evidence="6">The sequence shown here is derived from an EMBL/GenBank/DDBJ whole genome shotgun (WGS) entry which is preliminary data.</text>
</comment>
<sequence>MRKITIDPITRLEGHGKIEIFLNDEGNCERACLQIPEIRGFEKFSEGRPAEEMP</sequence>
<proteinExistence type="inferred from homology"/>
<keyword evidence="5" id="KW-0560">Oxidoreductase</keyword>
<evidence type="ECO:0000256" key="5">
    <source>
        <dbReference type="ARBA" id="ARBA00023002"/>
    </source>
</evidence>
<keyword evidence="4" id="KW-0479">Metal-binding</keyword>
<evidence type="ECO:0000256" key="3">
    <source>
        <dbReference type="ARBA" id="ARBA00022596"/>
    </source>
</evidence>
<dbReference type="EMBL" id="BARV01041879">
    <property type="protein sequence ID" value="GAI54879.1"/>
    <property type="molecule type" value="Genomic_DNA"/>
</dbReference>
<dbReference type="PANTHER" id="PTHR43600">
    <property type="entry name" value="COENZYME F420 HYDROGENASE, SUBUNIT ALPHA"/>
    <property type="match status" value="1"/>
</dbReference>
<protein>
    <recommendedName>
        <fullName evidence="7">Ni/Fe hydrogenase subunit alpha</fullName>
    </recommendedName>
</protein>
<reference evidence="6" key="1">
    <citation type="journal article" date="2014" name="Front. Microbiol.">
        <title>High frequency of phylogenetically diverse reductive dehalogenase-homologous genes in deep subseafloor sedimentary metagenomes.</title>
        <authorList>
            <person name="Kawai M."/>
            <person name="Futagami T."/>
            <person name="Toyoda A."/>
            <person name="Takaki Y."/>
            <person name="Nishi S."/>
            <person name="Hori S."/>
            <person name="Arai W."/>
            <person name="Tsubouchi T."/>
            <person name="Morono Y."/>
            <person name="Uchiyama I."/>
            <person name="Ito T."/>
            <person name="Fujiyama A."/>
            <person name="Inagaki F."/>
            <person name="Takami H."/>
        </authorList>
    </citation>
    <scope>NUCLEOTIDE SEQUENCE</scope>
    <source>
        <strain evidence="6">Expedition CK06-06</strain>
    </source>
</reference>
<keyword evidence="3" id="KW-0533">Nickel</keyword>
<evidence type="ECO:0008006" key="7">
    <source>
        <dbReference type="Google" id="ProtNLM"/>
    </source>
</evidence>
<evidence type="ECO:0000313" key="6">
    <source>
        <dbReference type="EMBL" id="GAI54879.1"/>
    </source>
</evidence>
<comment type="similarity">
    <text evidence="2">Belongs to the [NiFe]/[NiFeSe] hydrogenase large subunit family.</text>
</comment>
<evidence type="ECO:0000256" key="2">
    <source>
        <dbReference type="ARBA" id="ARBA00009292"/>
    </source>
</evidence>
<accession>X1RH08</accession>
<name>X1RH08_9ZZZZ</name>
<organism evidence="6">
    <name type="scientific">marine sediment metagenome</name>
    <dbReference type="NCBI Taxonomy" id="412755"/>
    <lineage>
        <taxon>unclassified sequences</taxon>
        <taxon>metagenomes</taxon>
        <taxon>ecological metagenomes</taxon>
    </lineage>
</organism>
<dbReference type="InterPro" id="IPR029014">
    <property type="entry name" value="NiFe-Hase_large"/>
</dbReference>
<dbReference type="SUPFAM" id="SSF56762">
    <property type="entry name" value="HydB/Nqo4-like"/>
    <property type="match status" value="1"/>
</dbReference>
<comment type="cofactor">
    <cofactor evidence="1">
        <name>Ni(2+)</name>
        <dbReference type="ChEBI" id="CHEBI:49786"/>
    </cofactor>
</comment>
<gene>
    <name evidence="6" type="ORF">S06H3_63207</name>
</gene>